<evidence type="ECO:0000313" key="6">
    <source>
        <dbReference type="Proteomes" id="UP000464954"/>
    </source>
</evidence>
<feature type="chain" id="PRO_5026832747" evidence="3">
    <location>
        <begin position="23"/>
        <end position="497"/>
    </location>
</feature>
<dbReference type="PANTHER" id="PTHR42693:SF53">
    <property type="entry name" value="ENDO-4-O-SULFATASE"/>
    <property type="match status" value="1"/>
</dbReference>
<dbReference type="PANTHER" id="PTHR42693">
    <property type="entry name" value="ARYLSULFATASE FAMILY MEMBER"/>
    <property type="match status" value="1"/>
</dbReference>
<reference evidence="5 6" key="1">
    <citation type="submission" date="2020-01" db="EMBL/GenBank/DDBJ databases">
        <title>Ponticoccus aerotolerans gen. nov., sp. nov., an anaerobic bacterium and proposal of Ponticoccusceae fam. nov., Ponticoccusles ord. nov. and Ponticoccuse classis nov. in the phylum Kiritimatiellaeota.</title>
        <authorList>
            <person name="Zhou L.Y."/>
            <person name="Du Z.J."/>
        </authorList>
    </citation>
    <scope>NUCLEOTIDE SEQUENCE [LARGE SCALE GENOMIC DNA]</scope>
    <source>
        <strain evidence="5 6">S-5007</strain>
    </source>
</reference>
<accession>A0A6P1M2L6</accession>
<dbReference type="InterPro" id="IPR000917">
    <property type="entry name" value="Sulfatase_N"/>
</dbReference>
<dbReference type="Pfam" id="PF00884">
    <property type="entry name" value="Sulfatase"/>
    <property type="match status" value="1"/>
</dbReference>
<dbReference type="PROSITE" id="PS51257">
    <property type="entry name" value="PROKAR_LIPOPROTEIN"/>
    <property type="match status" value="1"/>
</dbReference>
<keyword evidence="2 5" id="KW-0378">Hydrolase</keyword>
<evidence type="ECO:0000313" key="5">
    <source>
        <dbReference type="EMBL" id="QHI68840.1"/>
    </source>
</evidence>
<dbReference type="Proteomes" id="UP000464954">
    <property type="component" value="Chromosome"/>
</dbReference>
<keyword evidence="5" id="KW-0808">Transferase</keyword>
<gene>
    <name evidence="5" type="ORF">GT409_05040</name>
</gene>
<dbReference type="Gene3D" id="3.40.720.10">
    <property type="entry name" value="Alkaline Phosphatase, subunit A"/>
    <property type="match status" value="1"/>
</dbReference>
<feature type="domain" description="Sulfatase N-terminal" evidence="4">
    <location>
        <begin position="25"/>
        <end position="371"/>
    </location>
</feature>
<dbReference type="KEGG" id="taer:GT409_05040"/>
<dbReference type="Gene3D" id="3.30.1120.10">
    <property type="match status" value="1"/>
</dbReference>
<dbReference type="GO" id="GO:0004065">
    <property type="term" value="F:arylsulfatase activity"/>
    <property type="evidence" value="ECO:0007669"/>
    <property type="project" value="TreeGrafter"/>
</dbReference>
<evidence type="ECO:0000256" key="3">
    <source>
        <dbReference type="SAM" id="SignalP"/>
    </source>
</evidence>
<comment type="similarity">
    <text evidence="1">Belongs to the sulfatase family.</text>
</comment>
<feature type="signal peptide" evidence="3">
    <location>
        <begin position="1"/>
        <end position="22"/>
    </location>
</feature>
<dbReference type="InterPro" id="IPR017850">
    <property type="entry name" value="Alkaline_phosphatase_core_sf"/>
</dbReference>
<dbReference type="RefSeq" id="WP_160627548.1">
    <property type="nucleotide sequence ID" value="NZ_CP047593.1"/>
</dbReference>
<dbReference type="EMBL" id="CP047593">
    <property type="protein sequence ID" value="QHI68840.1"/>
    <property type="molecule type" value="Genomic_DNA"/>
</dbReference>
<evidence type="ECO:0000256" key="2">
    <source>
        <dbReference type="ARBA" id="ARBA00022801"/>
    </source>
</evidence>
<protein>
    <submittedName>
        <fullName evidence="5">Sulfatase-like hydrolase/transferase</fullName>
    </submittedName>
</protein>
<keyword evidence="6" id="KW-1185">Reference proteome</keyword>
<dbReference type="AlphaFoldDB" id="A0A6P1M2L6"/>
<sequence>MKNKWNALLLAAAAAACVQADAGRPNVLLIIADDLGLGDVGCYGSKWIKTPNIDRLAAEGIRAMDAHSTAAVCTPSRYSILSGRYYHRYPRNWNGEALIEADRPTIASVFRDNGYATGYFGKVHTGWGEPSKDRKHRQDLDWNRELPRGVLEMGFDTYFGTPFTHNEPPFVFVKDRHVVGLDPDDPLICIPKDVERGPWGWGASKGAKAAHEARPVDQIDLIVTEKAIEFIKGTAGKKPFFINLALVAPHVPVAPSKDFKGRTELGWYGDFVEQMDWCVGQVFQTLEQLGQADNTLIIFTSDNGAIFHKEYLAKGQNSNLDFLGQKTDAWEGGVRVPFIVRWPGKVPAGKTLEPLISLMDISKTVWAAAGIMPPAGASPDALNQLDLITGKTDRAIRNELYMIGITGTALRSGDWVYIPQQGSCGITTLESATWAIQLADLGQTNSDYNVDGTLKEDAPGAQLYNLRNDPGQSKNVIRDYPEKAAELAARFKEVSKR</sequence>
<organism evidence="5 6">
    <name type="scientific">Tichowtungia aerotolerans</name>
    <dbReference type="NCBI Taxonomy" id="2697043"/>
    <lineage>
        <taxon>Bacteria</taxon>
        <taxon>Pseudomonadati</taxon>
        <taxon>Kiritimatiellota</taxon>
        <taxon>Tichowtungiia</taxon>
        <taxon>Tichowtungiales</taxon>
        <taxon>Tichowtungiaceae</taxon>
        <taxon>Tichowtungia</taxon>
    </lineage>
</organism>
<proteinExistence type="inferred from homology"/>
<evidence type="ECO:0000256" key="1">
    <source>
        <dbReference type="ARBA" id="ARBA00008779"/>
    </source>
</evidence>
<evidence type="ECO:0000259" key="4">
    <source>
        <dbReference type="Pfam" id="PF00884"/>
    </source>
</evidence>
<dbReference type="SUPFAM" id="SSF53649">
    <property type="entry name" value="Alkaline phosphatase-like"/>
    <property type="match status" value="1"/>
</dbReference>
<name>A0A6P1M2L6_9BACT</name>
<keyword evidence="3" id="KW-0732">Signal</keyword>
<dbReference type="CDD" id="cd16143">
    <property type="entry name" value="ARS_like"/>
    <property type="match status" value="1"/>
</dbReference>
<dbReference type="InterPro" id="IPR050738">
    <property type="entry name" value="Sulfatase"/>
</dbReference>
<dbReference type="GO" id="GO:0016740">
    <property type="term" value="F:transferase activity"/>
    <property type="evidence" value="ECO:0007669"/>
    <property type="project" value="UniProtKB-KW"/>
</dbReference>